<feature type="compositionally biased region" description="Acidic residues" evidence="1">
    <location>
        <begin position="737"/>
        <end position="757"/>
    </location>
</feature>
<feature type="compositionally biased region" description="Basic and acidic residues" evidence="1">
    <location>
        <begin position="200"/>
        <end position="215"/>
    </location>
</feature>
<sequence length="916" mass="101280">MESPKGDDMETSQVADALRASTKVVEDTPDLSLDSDDSDDDRQTSSQMLDGLNINSKIKNLLKYGDIDSSSSEDEEDEVINKPKADEIAAKPKPKLPPKKPRVTTSSVINRMERRANWSNKGSADKQVKEKVTAQKSPLSEDLPANQDHAEPNVSNSSVPSTPIRDASSPQNRKGRSTEFQKILHDMLAEESSSDDDADERLYTRQRRVLEERTPQKQPRKKSEKTPEMPKKAKNVAKSTDSPKPVKVLSEKSKVDLHKESERLYRSADIKLNVSNQPKKTMASFLEKMQAAKKTLPTSDKPKAAIANQGLEEFNLATSAEKAIELSDSDSDLEIIGSANAPITLASAVGTKYSPIRVQVSPQKNRRTPAKDGPANATSAMTHKDLNASLKQAISKEMLKRRSEMENKLKQKGLYTSAEDLAKRQLERENEAKSIYEEVERIHSKSNKAKHLMVEDDDEEEDGDYSDTSQAFGSEKEDWEEEDAVDGSGSEAEVTDNTGKAHSSPQVRKIRRMIIDSDDDSDNEPTGSATRESSPALSIASDESESPVRPSLHTKVSHPVKNRRPMPKSAYVENEAEEEEDEYMGLGGEDGEENDGPDEYVEDDVVVHANEETGNMDEAQLRQAYLDQMADSDQNMIQRLLKDVVSGGLRRRRGAMNDGLELDYYDTFDDMDDDLVALRRMAAAKRRKLLNGNVLEDIANNPQTAAFAKASRVDLEEDEKPSFSDGEEESQPLPQYEEGENDDDDDVDNEEDEDEDGATFADTVQALQQSTITEETHVILEDATEFTEEPQSTETDEDAWASVTITQRQVLKQKFISPSQPNRIRSSPLFRSPSKLQKFKNLLQEAGGAIGGSGDTGSRVGGFSTSGKSQEERSASISSQRSNSTMTSASQDSLPPLSRKGSRLLDILSSQESSTA</sequence>
<feature type="compositionally biased region" description="Basic and acidic residues" evidence="1">
    <location>
        <begin position="176"/>
        <end position="188"/>
    </location>
</feature>
<feature type="compositionally biased region" description="Polar residues" evidence="1">
    <location>
        <begin position="44"/>
        <end position="55"/>
    </location>
</feature>
<dbReference type="EMBL" id="JAEPQZ010000008">
    <property type="protein sequence ID" value="KAG2177914.1"/>
    <property type="molecule type" value="Genomic_DNA"/>
</dbReference>
<dbReference type="Proteomes" id="UP000654370">
    <property type="component" value="Unassembled WGS sequence"/>
</dbReference>
<feature type="compositionally biased region" description="Acidic residues" evidence="1">
    <location>
        <begin position="27"/>
        <end position="40"/>
    </location>
</feature>
<evidence type="ECO:0000256" key="1">
    <source>
        <dbReference type="SAM" id="MobiDB-lite"/>
    </source>
</evidence>
<feature type="compositionally biased region" description="Acidic residues" evidence="1">
    <location>
        <begin position="455"/>
        <end position="465"/>
    </location>
</feature>
<evidence type="ECO:0000259" key="2">
    <source>
        <dbReference type="Pfam" id="PF09444"/>
    </source>
</evidence>
<feature type="region of interest" description="Disordered" evidence="1">
    <location>
        <begin position="438"/>
        <end position="599"/>
    </location>
</feature>
<feature type="compositionally biased region" description="Polar residues" evidence="1">
    <location>
        <begin position="495"/>
        <end position="506"/>
    </location>
</feature>
<feature type="region of interest" description="Disordered" evidence="1">
    <location>
        <begin position="847"/>
        <end position="916"/>
    </location>
</feature>
<feature type="compositionally biased region" description="Basic and acidic residues" evidence="1">
    <location>
        <begin position="123"/>
        <end position="133"/>
    </location>
</feature>
<organism evidence="3 4">
    <name type="scientific">Mortierella isabellina</name>
    <name type="common">Filamentous fungus</name>
    <name type="synonym">Umbelopsis isabellina</name>
    <dbReference type="NCBI Taxonomy" id="91625"/>
    <lineage>
        <taxon>Eukaryota</taxon>
        <taxon>Fungi</taxon>
        <taxon>Fungi incertae sedis</taxon>
        <taxon>Mucoromycota</taxon>
        <taxon>Mucoromycotina</taxon>
        <taxon>Umbelopsidomycetes</taxon>
        <taxon>Umbelopsidales</taxon>
        <taxon>Umbelopsidaceae</taxon>
        <taxon>Umbelopsis</taxon>
    </lineage>
</organism>
<feature type="region of interest" description="Disordered" evidence="1">
    <location>
        <begin position="357"/>
        <end position="386"/>
    </location>
</feature>
<feature type="compositionally biased region" description="Low complexity" evidence="1">
    <location>
        <begin position="152"/>
        <end position="161"/>
    </location>
</feature>
<dbReference type="Pfam" id="PF09444">
    <property type="entry name" value="MRC1"/>
    <property type="match status" value="1"/>
</dbReference>
<evidence type="ECO:0000313" key="4">
    <source>
        <dbReference type="Proteomes" id="UP000654370"/>
    </source>
</evidence>
<feature type="region of interest" description="Disordered" evidence="1">
    <location>
        <begin position="1"/>
        <end position="55"/>
    </location>
</feature>
<evidence type="ECO:0000313" key="3">
    <source>
        <dbReference type="EMBL" id="KAG2177914.1"/>
    </source>
</evidence>
<feature type="region of interest" description="Disordered" evidence="1">
    <location>
        <begin position="709"/>
        <end position="758"/>
    </location>
</feature>
<feature type="compositionally biased region" description="Acidic residues" evidence="1">
    <location>
        <begin position="574"/>
        <end position="599"/>
    </location>
</feature>
<feature type="compositionally biased region" description="Acidic residues" evidence="1">
    <location>
        <begin position="715"/>
        <end position="730"/>
    </location>
</feature>
<dbReference type="AlphaFoldDB" id="A0A8H7PPB0"/>
<feature type="compositionally biased region" description="Basic residues" evidence="1">
    <location>
        <begin position="555"/>
        <end position="566"/>
    </location>
</feature>
<dbReference type="OrthoDB" id="2130597at2759"/>
<feature type="compositionally biased region" description="Basic residues" evidence="1">
    <location>
        <begin position="92"/>
        <end position="102"/>
    </location>
</feature>
<comment type="caution">
    <text evidence="3">The sequence shown here is derived from an EMBL/GenBank/DDBJ whole genome shotgun (WGS) entry which is preliminary data.</text>
</comment>
<feature type="domain" description="DNA replication checkpoint mediator MRC1" evidence="2">
    <location>
        <begin position="568"/>
        <end position="709"/>
    </location>
</feature>
<reference evidence="3" key="1">
    <citation type="submission" date="2020-12" db="EMBL/GenBank/DDBJ databases">
        <title>Metabolic potential, ecology and presence of endohyphal bacteria is reflected in genomic diversity of Mucoromycotina.</title>
        <authorList>
            <person name="Muszewska A."/>
            <person name="Okrasinska A."/>
            <person name="Steczkiewicz K."/>
            <person name="Drgas O."/>
            <person name="Orlowska M."/>
            <person name="Perlinska-Lenart U."/>
            <person name="Aleksandrzak-Piekarczyk T."/>
            <person name="Szatraj K."/>
            <person name="Zielenkiewicz U."/>
            <person name="Pilsyk S."/>
            <person name="Malc E."/>
            <person name="Mieczkowski P."/>
            <person name="Kruszewska J.S."/>
            <person name="Biernat P."/>
            <person name="Pawlowska J."/>
        </authorList>
    </citation>
    <scope>NUCLEOTIDE SEQUENCE</scope>
    <source>
        <strain evidence="3">WA0000067209</strain>
    </source>
</reference>
<proteinExistence type="predicted"/>
<feature type="compositionally biased region" description="Low complexity" evidence="1">
    <location>
        <begin position="875"/>
        <end position="884"/>
    </location>
</feature>
<gene>
    <name evidence="3" type="ORF">INT43_003161</name>
</gene>
<feature type="compositionally biased region" description="Polar residues" evidence="1">
    <location>
        <begin position="524"/>
        <end position="536"/>
    </location>
</feature>
<keyword evidence="4" id="KW-1185">Reference proteome</keyword>
<feature type="compositionally biased region" description="Basic and acidic residues" evidence="1">
    <location>
        <begin position="79"/>
        <end position="90"/>
    </location>
</feature>
<feature type="region of interest" description="Disordered" evidence="1">
    <location>
        <begin position="67"/>
        <end position="254"/>
    </location>
</feature>
<dbReference type="InterPro" id="IPR018564">
    <property type="entry name" value="Repl_chkpnt_MRC1_dom"/>
</dbReference>
<accession>A0A8H7PPB0</accession>
<name>A0A8H7PPB0_MORIS</name>
<protein>
    <recommendedName>
        <fullName evidence="2">DNA replication checkpoint mediator MRC1 domain-containing protein</fullName>
    </recommendedName>
</protein>